<proteinExistence type="predicted"/>
<evidence type="ECO:0000313" key="2">
    <source>
        <dbReference type="Proteomes" id="UP000602076"/>
    </source>
</evidence>
<evidence type="ECO:0000313" key="1">
    <source>
        <dbReference type="EMBL" id="MBD3107558.1"/>
    </source>
</evidence>
<reference evidence="1" key="1">
    <citation type="submission" date="2020-09" db="EMBL/GenBank/DDBJ databases">
        <title>Bacillus faecalis sp. nov., a moderately halophilic bacterium isolated from cow faeces.</title>
        <authorList>
            <person name="Jiang L."/>
            <person name="Lee J."/>
        </authorList>
    </citation>
    <scope>NUCLEOTIDE SEQUENCE</scope>
    <source>
        <strain evidence="1">AGMB 02131</strain>
    </source>
</reference>
<keyword evidence="2" id="KW-1185">Reference proteome</keyword>
<dbReference type="AlphaFoldDB" id="A0A927HBM7"/>
<comment type="caution">
    <text evidence="1">The sequence shown here is derived from an EMBL/GenBank/DDBJ whole genome shotgun (WGS) entry which is preliminary data.</text>
</comment>
<dbReference type="EMBL" id="JACXSI010000007">
    <property type="protein sequence ID" value="MBD3107558.1"/>
    <property type="molecule type" value="Genomic_DNA"/>
</dbReference>
<protein>
    <recommendedName>
        <fullName evidence="3">DUF1878 family protein</fullName>
    </recommendedName>
</protein>
<organism evidence="1 2">
    <name type="scientific">Peribacillus faecalis</name>
    <dbReference type="NCBI Taxonomy" id="2772559"/>
    <lineage>
        <taxon>Bacteria</taxon>
        <taxon>Bacillati</taxon>
        <taxon>Bacillota</taxon>
        <taxon>Bacilli</taxon>
        <taxon>Bacillales</taxon>
        <taxon>Bacillaceae</taxon>
        <taxon>Peribacillus</taxon>
    </lineage>
</organism>
<dbReference type="Proteomes" id="UP000602076">
    <property type="component" value="Unassembled WGS sequence"/>
</dbReference>
<evidence type="ECO:0008006" key="3">
    <source>
        <dbReference type="Google" id="ProtNLM"/>
    </source>
</evidence>
<gene>
    <name evidence="1" type="ORF">IEO70_04195</name>
</gene>
<sequence>MNDEQQNKIEELEGKIYSLEKSLMRLSILMEPNSKYPYWHKLLSLGIFEEDKKKLEYIMFHLSSRLNQEQDSLRIDTEYPSELFEKDLPTLNQTIAIISSTLNIKYEEIIQEILLCMYQQGMFKKLISFLFPEEVKKLDVVEL</sequence>
<dbReference type="RefSeq" id="WP_190997102.1">
    <property type="nucleotide sequence ID" value="NZ_JACXSI010000007.1"/>
</dbReference>
<name>A0A927HBM7_9BACI</name>
<accession>A0A927HBM7</accession>